<proteinExistence type="predicted"/>
<evidence type="ECO:0000313" key="2">
    <source>
        <dbReference type="EMBL" id="AGS53723.1"/>
    </source>
</evidence>
<organism evidence="2">
    <name type="scientific">uncultured bacterium contig00068</name>
    <dbReference type="NCBI Taxonomy" id="1181549"/>
    <lineage>
        <taxon>Bacteria</taxon>
        <taxon>environmental samples</taxon>
    </lineage>
</organism>
<dbReference type="EMBL" id="JQ844246">
    <property type="protein sequence ID" value="AGS53723.1"/>
    <property type="molecule type" value="Genomic_DNA"/>
</dbReference>
<sequence length="100" mass="11163">MQITLKGKFFLLLLAVCVVFSAVSLEITIIKDMHHNCSGHGCKICLKIQNAILLLQTIKLICGAFVLAAIFMRAVRVYNKKIEIIVNQFSLVTLKVRSNS</sequence>
<keyword evidence="1" id="KW-0812">Transmembrane</keyword>
<evidence type="ECO:0000256" key="1">
    <source>
        <dbReference type="SAM" id="Phobius"/>
    </source>
</evidence>
<accession>A0A806K207</accession>
<feature type="transmembrane region" description="Helical" evidence="1">
    <location>
        <begin position="48"/>
        <end position="71"/>
    </location>
</feature>
<reference evidence="2" key="1">
    <citation type="submission" date="2012-03" db="EMBL/GenBank/DDBJ databases">
        <title>Functional metagenomics reveals considerable lignocellulase gene clusters in the gut microbiome of a wood-feeding higher termite.</title>
        <authorList>
            <person name="Liu N."/>
        </authorList>
    </citation>
    <scope>NUCLEOTIDE SEQUENCE</scope>
</reference>
<protein>
    <submittedName>
        <fullName evidence="2">Uncharacterized protein</fullName>
    </submittedName>
</protein>
<keyword evidence="1" id="KW-0472">Membrane</keyword>
<name>A0A806K207_9BACT</name>
<dbReference type="AlphaFoldDB" id="A0A806K207"/>
<keyword evidence="1" id="KW-1133">Transmembrane helix</keyword>